<evidence type="ECO:0000313" key="2">
    <source>
        <dbReference type="EMBL" id="MCQ8895828.1"/>
    </source>
</evidence>
<evidence type="ECO:0000313" key="3">
    <source>
        <dbReference type="Proteomes" id="UP001204142"/>
    </source>
</evidence>
<feature type="coiled-coil region" evidence="1">
    <location>
        <begin position="62"/>
        <end position="89"/>
    </location>
</feature>
<sequence>MNAPEACIPDPTQNTTALILEQLGMGGGELVGVQTNQSFRIEFENQFCVELYPLSNNICRISARLSRLAKSLETQNRQIEKALDLQRDLIHRTPHASALAISNHDNCLRSVLDLQWPTTARLQMIGHFQDSSEDLMQRFQEFVHFAYAFKLTFLAEG</sequence>
<name>A0ABT1WE79_9BURK</name>
<dbReference type="RefSeq" id="WP_256763595.1">
    <property type="nucleotide sequence ID" value="NZ_JANIGO010000002.1"/>
</dbReference>
<comment type="caution">
    <text evidence="2">The sequence shown here is derived from an EMBL/GenBank/DDBJ whole genome shotgun (WGS) entry which is preliminary data.</text>
</comment>
<evidence type="ECO:0000256" key="1">
    <source>
        <dbReference type="SAM" id="Coils"/>
    </source>
</evidence>
<keyword evidence="3" id="KW-1185">Reference proteome</keyword>
<dbReference type="Proteomes" id="UP001204142">
    <property type="component" value="Unassembled WGS sequence"/>
</dbReference>
<accession>A0ABT1WE79</accession>
<dbReference type="EMBL" id="JANIGO010000002">
    <property type="protein sequence ID" value="MCQ8895828.1"/>
    <property type="molecule type" value="Genomic_DNA"/>
</dbReference>
<keyword evidence="1" id="KW-0175">Coiled coil</keyword>
<reference evidence="2 3" key="1">
    <citation type="submission" date="2022-07" db="EMBL/GenBank/DDBJ databases">
        <authorList>
            <person name="Xamxidin M."/>
            <person name="Wu M."/>
        </authorList>
    </citation>
    <scope>NUCLEOTIDE SEQUENCE [LARGE SCALE GENOMIC DNA]</scope>
    <source>
        <strain evidence="2 3">NBRC 111650</strain>
    </source>
</reference>
<organism evidence="2 3">
    <name type="scientific">Limnobacter humi</name>
    <dbReference type="NCBI Taxonomy" id="1778671"/>
    <lineage>
        <taxon>Bacteria</taxon>
        <taxon>Pseudomonadati</taxon>
        <taxon>Pseudomonadota</taxon>
        <taxon>Betaproteobacteria</taxon>
        <taxon>Burkholderiales</taxon>
        <taxon>Burkholderiaceae</taxon>
        <taxon>Limnobacter</taxon>
    </lineage>
</organism>
<gene>
    <name evidence="2" type="ORF">NQT62_05170</name>
</gene>
<protein>
    <submittedName>
        <fullName evidence="2">Uncharacterized protein</fullName>
    </submittedName>
</protein>
<proteinExistence type="predicted"/>